<dbReference type="RefSeq" id="WP_131078979.1">
    <property type="nucleotide sequence ID" value="NZ_CP127225.1"/>
</dbReference>
<dbReference type="CDD" id="cd16377">
    <property type="entry name" value="23S_rRNA_IVP_like"/>
    <property type="match status" value="1"/>
</dbReference>
<dbReference type="PANTHER" id="PTHR38471">
    <property type="entry name" value="FOUR HELIX BUNDLE PROTEIN"/>
    <property type="match status" value="1"/>
</dbReference>
<evidence type="ECO:0000313" key="2">
    <source>
        <dbReference type="Proteomes" id="UP001228059"/>
    </source>
</evidence>
<dbReference type="SUPFAM" id="SSF158446">
    <property type="entry name" value="IVS-encoded protein-like"/>
    <property type="match status" value="1"/>
</dbReference>
<dbReference type="PANTHER" id="PTHR38471:SF2">
    <property type="entry name" value="FOUR HELIX BUNDLE PROTEIN"/>
    <property type="match status" value="1"/>
</dbReference>
<dbReference type="AlphaFoldDB" id="A0AAJ6H1F1"/>
<protein>
    <submittedName>
        <fullName evidence="1">Four helix bundle protein</fullName>
    </submittedName>
</protein>
<gene>
    <name evidence="1" type="ORF">QN060_19965</name>
</gene>
<sequence length="148" mass="16828">MRLWKSRDSHERPHERLTVWRDAMSLVEAIYRRSHDFPDSERFGLTAQMRRAAISIPSTIAEGAARRSTAECLRCLAMARGALAELDTQLQIATRLPFTLPDVAIAHLLNRTFAKLNALIRTLDASRHLREPSAFYESPIPNPQSHAR</sequence>
<dbReference type="Gene3D" id="1.20.1440.60">
    <property type="entry name" value="23S rRNA-intervening sequence"/>
    <property type="match status" value="1"/>
</dbReference>
<dbReference type="InterPro" id="IPR012657">
    <property type="entry name" value="23S_rRNA-intervening_sequence"/>
</dbReference>
<accession>A0AAJ6H1F1</accession>
<dbReference type="EMBL" id="CP127225">
    <property type="protein sequence ID" value="WIX08697.1"/>
    <property type="molecule type" value="Genomic_DNA"/>
</dbReference>
<reference evidence="1 2" key="1">
    <citation type="submission" date="2023-05" db="EMBL/GenBank/DDBJ databases">
        <title>Complete Genome Resource of Xanthomonas oryzae pv. leersiae Strain YNJC Isolated From Plateau Japonica Rice in Southwest China.</title>
        <authorList>
            <person name="Aa X."/>
            <person name="Mei L."/>
            <person name="Liu P."/>
            <person name="Yang Y."/>
            <person name="Tang C."/>
            <person name="Zhang F."/>
            <person name="Dong C."/>
            <person name="Wang B."/>
            <person name="Chen X."/>
            <person name="Dai L."/>
        </authorList>
    </citation>
    <scope>NUCLEOTIDE SEQUENCE [LARGE SCALE GENOMIC DNA]</scope>
    <source>
        <strain evidence="1 2">YNJC</strain>
    </source>
</reference>
<dbReference type="Pfam" id="PF05635">
    <property type="entry name" value="23S_rRNA_IVP"/>
    <property type="match status" value="1"/>
</dbReference>
<proteinExistence type="predicted"/>
<dbReference type="NCBIfam" id="TIGR02436">
    <property type="entry name" value="four helix bundle protein"/>
    <property type="match status" value="1"/>
</dbReference>
<dbReference type="Proteomes" id="UP001228059">
    <property type="component" value="Chromosome"/>
</dbReference>
<dbReference type="InterPro" id="IPR036583">
    <property type="entry name" value="23S_rRNA_IVS_sf"/>
</dbReference>
<name>A0AAJ6H1F1_9XANT</name>
<organism evidence="1 2">
    <name type="scientific">Xanthomonas oryzae pv. leersiae</name>
    <dbReference type="NCBI Taxonomy" id="3112258"/>
    <lineage>
        <taxon>Bacteria</taxon>
        <taxon>Pseudomonadati</taxon>
        <taxon>Pseudomonadota</taxon>
        <taxon>Gammaproteobacteria</taxon>
        <taxon>Lysobacterales</taxon>
        <taxon>Lysobacteraceae</taxon>
        <taxon>Xanthomonas</taxon>
    </lineage>
</organism>
<evidence type="ECO:0000313" key="1">
    <source>
        <dbReference type="EMBL" id="WIX08697.1"/>
    </source>
</evidence>